<protein>
    <recommendedName>
        <fullName evidence="10">S-adenosylmethionine synthase</fullName>
        <shortName evidence="10">AdoMet synthase</shortName>
        <ecNumber evidence="10">2.5.1.6</ecNumber>
    </recommendedName>
    <alternativeName>
        <fullName evidence="10">MAT</fullName>
    </alternativeName>
    <alternativeName>
        <fullName evidence="10">Methionine adenosyltransferase</fullName>
    </alternativeName>
</protein>
<feature type="domain" description="S-adenosylmethionine synthetase C-terminal" evidence="15">
    <location>
        <begin position="234"/>
        <end position="370"/>
    </location>
</feature>
<evidence type="ECO:0000313" key="16">
    <source>
        <dbReference type="EMBL" id="MEQ2466064.1"/>
    </source>
</evidence>
<evidence type="ECO:0000256" key="1">
    <source>
        <dbReference type="ARBA" id="ARBA00005224"/>
    </source>
</evidence>
<dbReference type="Pfam" id="PF02772">
    <property type="entry name" value="S-AdoMet_synt_M"/>
    <property type="match status" value="1"/>
</dbReference>
<evidence type="ECO:0000256" key="8">
    <source>
        <dbReference type="ARBA" id="ARBA00022842"/>
    </source>
</evidence>
<evidence type="ECO:0000256" key="10">
    <source>
        <dbReference type="HAMAP-Rule" id="MF_00086"/>
    </source>
</evidence>
<sequence>MSIYQITSESVTEGHPDKICDQISDAILDAYLTQDPFSHVAVECMISQRLLVIAGEVKSNAIVDVEKIARETLVKIGYISDEIGIDAHNCYVIQNIHQQSPDITQGVLKESTEIGAGDQGIIFGYACKETDQLMPLPITLAHQLTKKLTELRKDGILSYLLPDGKSQVTVEYTEDGHPLRVTDIIVSTQHRANISTQQLQSDLLVNLIKPVIPSSLLNEQTKILINPTGRFVTGGPKGDVGLTGRKIIVDTYGGLIPHGGGAFSGKDGTKLDRSGAYMARYAAKNIVAADLADRCQISVSYAIGIAKPVSYYINTYGTEKIPLEYLYAAVTTIFDFTPKGIIEKLELRKPIFSDTSTYGHFKNNQYPWEKINQVELLKELRKVVI</sequence>
<comment type="cofactor">
    <cofactor evidence="10">
        <name>K(+)</name>
        <dbReference type="ChEBI" id="CHEBI:29103"/>
    </cofactor>
    <text evidence="10">Binds 1 potassium ion per subunit.</text>
</comment>
<dbReference type="InterPro" id="IPR022630">
    <property type="entry name" value="S-AdoMet_synt_C"/>
</dbReference>
<dbReference type="Pfam" id="PF02773">
    <property type="entry name" value="S-AdoMet_synt_C"/>
    <property type="match status" value="1"/>
</dbReference>
<feature type="binding site" evidence="10">
    <location>
        <position position="43"/>
    </location>
    <ligand>
        <name>K(+)</name>
        <dbReference type="ChEBI" id="CHEBI:29103"/>
    </ligand>
</feature>
<feature type="binding site" description="in other chain" evidence="10">
    <location>
        <begin position="245"/>
        <end position="246"/>
    </location>
    <ligand>
        <name>ATP</name>
        <dbReference type="ChEBI" id="CHEBI:30616"/>
        <note>ligand shared between two neighboring subunits</note>
    </ligand>
</feature>
<comment type="catalytic activity">
    <reaction evidence="10">
        <text>L-methionine + ATP + H2O = S-adenosyl-L-methionine + phosphate + diphosphate</text>
        <dbReference type="Rhea" id="RHEA:21080"/>
        <dbReference type="ChEBI" id="CHEBI:15377"/>
        <dbReference type="ChEBI" id="CHEBI:30616"/>
        <dbReference type="ChEBI" id="CHEBI:33019"/>
        <dbReference type="ChEBI" id="CHEBI:43474"/>
        <dbReference type="ChEBI" id="CHEBI:57844"/>
        <dbReference type="ChEBI" id="CHEBI:59789"/>
        <dbReference type="EC" id="2.5.1.6"/>
    </reaction>
</comment>
<feature type="binding site" description="in other chain" evidence="10">
    <location>
        <begin position="163"/>
        <end position="165"/>
    </location>
    <ligand>
        <name>ATP</name>
        <dbReference type="ChEBI" id="CHEBI:30616"/>
        <note>ligand shared between two neighboring subunits</note>
    </ligand>
</feature>
<dbReference type="Pfam" id="PF00438">
    <property type="entry name" value="S-AdoMet_synt_N"/>
    <property type="match status" value="1"/>
</dbReference>
<accession>A0ABV1EY83</accession>
<feature type="domain" description="S-adenosylmethionine synthetase N-terminal" evidence="13">
    <location>
        <begin position="5"/>
        <end position="101"/>
    </location>
</feature>
<feature type="binding site" evidence="10">
    <location>
        <position position="239"/>
    </location>
    <ligand>
        <name>ATP</name>
        <dbReference type="ChEBI" id="CHEBI:30616"/>
        <note>ligand shared between two neighboring subunits</note>
    </ligand>
</feature>
<keyword evidence="8 10" id="KW-0460">Magnesium</keyword>
<evidence type="ECO:0000256" key="9">
    <source>
        <dbReference type="ARBA" id="ARBA00022958"/>
    </source>
</evidence>
<feature type="binding site" evidence="10">
    <location>
        <position position="262"/>
    </location>
    <ligand>
        <name>ATP</name>
        <dbReference type="ChEBI" id="CHEBI:30616"/>
        <note>ligand shared between two neighboring subunits</note>
    </ligand>
</feature>
<dbReference type="PROSITE" id="PS00377">
    <property type="entry name" value="ADOMET_SYNTHASE_2"/>
    <property type="match status" value="1"/>
</dbReference>
<dbReference type="InterPro" id="IPR002133">
    <property type="entry name" value="S-AdoMet_synthetase"/>
</dbReference>
<feature type="binding site" description="in other chain" evidence="10">
    <location>
        <position position="56"/>
    </location>
    <ligand>
        <name>L-methionine</name>
        <dbReference type="ChEBI" id="CHEBI:57844"/>
        <note>ligand shared between two neighboring subunits</note>
    </ligand>
</feature>
<proteinExistence type="inferred from homology"/>
<dbReference type="CDD" id="cd18079">
    <property type="entry name" value="S-AdoMet_synt"/>
    <property type="match status" value="1"/>
</dbReference>
<keyword evidence="7 10" id="KW-0067">ATP-binding</keyword>
<reference evidence="16 17" key="1">
    <citation type="submission" date="2024-03" db="EMBL/GenBank/DDBJ databases">
        <title>Human intestinal bacterial collection.</title>
        <authorList>
            <person name="Pauvert C."/>
            <person name="Hitch T.C.A."/>
            <person name="Clavel T."/>
        </authorList>
    </citation>
    <scope>NUCLEOTIDE SEQUENCE [LARGE SCALE GENOMIC DNA]</scope>
    <source>
        <strain evidence="16 17">CLA-SR-H024</strain>
    </source>
</reference>
<keyword evidence="10" id="KW-0963">Cytoplasm</keyword>
<comment type="pathway">
    <text evidence="1 10">Amino-acid biosynthesis; S-adenosyl-L-methionine biosynthesis; S-adenosyl-L-methionine from L-methionine: step 1/1.</text>
</comment>
<feature type="domain" description="S-adenosylmethionine synthetase central" evidence="14">
    <location>
        <begin position="113"/>
        <end position="231"/>
    </location>
</feature>
<keyword evidence="4 10" id="KW-0808">Transferase</keyword>
<dbReference type="EC" id="2.5.1.6" evidence="10"/>
<evidence type="ECO:0000256" key="4">
    <source>
        <dbReference type="ARBA" id="ARBA00022679"/>
    </source>
</evidence>
<dbReference type="Proteomes" id="UP001465426">
    <property type="component" value="Unassembled WGS sequence"/>
</dbReference>
<evidence type="ECO:0000256" key="2">
    <source>
        <dbReference type="ARBA" id="ARBA00009685"/>
    </source>
</evidence>
<dbReference type="SUPFAM" id="SSF55973">
    <property type="entry name" value="S-adenosylmethionine synthetase"/>
    <property type="match status" value="3"/>
</dbReference>
<feature type="region of interest" description="Flexible loop" evidence="10">
    <location>
        <begin position="99"/>
        <end position="109"/>
    </location>
</feature>
<evidence type="ECO:0000256" key="7">
    <source>
        <dbReference type="ARBA" id="ARBA00022840"/>
    </source>
</evidence>
<evidence type="ECO:0000313" key="17">
    <source>
        <dbReference type="Proteomes" id="UP001465426"/>
    </source>
</evidence>
<keyword evidence="6 10" id="KW-0547">Nucleotide-binding</keyword>
<feature type="binding site" evidence="10">
    <location>
        <position position="266"/>
    </location>
    <ligand>
        <name>ATP</name>
        <dbReference type="ChEBI" id="CHEBI:30616"/>
        <note>ligand shared between two neighboring subunits</note>
    </ligand>
</feature>
<gene>
    <name evidence="10 16" type="primary">metK</name>
    <name evidence="16" type="ORF">WMO63_10350</name>
</gene>
<dbReference type="InterPro" id="IPR022631">
    <property type="entry name" value="ADOMET_SYNTHASE_CS"/>
</dbReference>
<dbReference type="PANTHER" id="PTHR11964">
    <property type="entry name" value="S-ADENOSYLMETHIONINE SYNTHETASE"/>
    <property type="match status" value="1"/>
</dbReference>
<keyword evidence="9 10" id="KW-0630">Potassium</keyword>
<feature type="binding site" description="in other chain" evidence="10">
    <location>
        <position position="99"/>
    </location>
    <ligand>
        <name>L-methionine</name>
        <dbReference type="ChEBI" id="CHEBI:57844"/>
        <note>ligand shared between two neighboring subunits</note>
    </ligand>
</feature>
<evidence type="ECO:0000256" key="6">
    <source>
        <dbReference type="ARBA" id="ARBA00022741"/>
    </source>
</evidence>
<dbReference type="NCBIfam" id="TIGR01034">
    <property type="entry name" value="metK"/>
    <property type="match status" value="1"/>
</dbReference>
<comment type="cofactor">
    <cofactor evidence="10">
        <name>Mg(2+)</name>
        <dbReference type="ChEBI" id="CHEBI:18420"/>
    </cofactor>
    <text evidence="10">Binds 2 divalent ions per subunit.</text>
</comment>
<evidence type="ECO:0000256" key="11">
    <source>
        <dbReference type="RuleBase" id="RU000542"/>
    </source>
</evidence>
<evidence type="ECO:0000259" key="15">
    <source>
        <dbReference type="Pfam" id="PF02773"/>
    </source>
</evidence>
<feature type="binding site" evidence="10">
    <location>
        <position position="17"/>
    </location>
    <ligand>
        <name>Mg(2+)</name>
        <dbReference type="ChEBI" id="CHEBI:18420"/>
    </ligand>
</feature>
<dbReference type="PIRSF" id="PIRSF000497">
    <property type="entry name" value="MAT"/>
    <property type="match status" value="1"/>
</dbReference>
<dbReference type="GO" id="GO:0004478">
    <property type="term" value="F:methionine adenosyltransferase activity"/>
    <property type="evidence" value="ECO:0007669"/>
    <property type="project" value="UniProtKB-EC"/>
</dbReference>
<comment type="function">
    <text evidence="10">Catalyzes the formation of S-adenosylmethionine (AdoMet) from methionine and ATP. The overall synthetic reaction is composed of two sequential steps, AdoMet formation and the subsequent tripolyphosphate hydrolysis which occurs prior to release of AdoMet from the enzyme.</text>
</comment>
<evidence type="ECO:0000259" key="14">
    <source>
        <dbReference type="Pfam" id="PF02772"/>
    </source>
</evidence>
<dbReference type="RefSeq" id="WP_349204721.1">
    <property type="nucleotide sequence ID" value="NZ_JBBMFN010000020.1"/>
</dbReference>
<evidence type="ECO:0000256" key="12">
    <source>
        <dbReference type="RuleBase" id="RU004462"/>
    </source>
</evidence>
<comment type="subcellular location">
    <subcellularLocation>
        <location evidence="10 11">Cytoplasm</location>
    </subcellularLocation>
</comment>
<comment type="similarity">
    <text evidence="2 10 12">Belongs to the AdoMet synthase family.</text>
</comment>
<comment type="caution">
    <text evidence="16">The sequence shown here is derived from an EMBL/GenBank/DDBJ whole genome shotgun (WGS) entry which is preliminary data.</text>
</comment>
<feature type="binding site" description="in other chain" evidence="10">
    <location>
        <position position="15"/>
    </location>
    <ligand>
        <name>ATP</name>
        <dbReference type="ChEBI" id="CHEBI:30616"/>
        <note>ligand shared between two neighboring subunits</note>
    </ligand>
</feature>
<comment type="subunit">
    <text evidence="10">Homotetramer; dimer of dimers.</text>
</comment>
<keyword evidence="17" id="KW-1185">Reference proteome</keyword>
<feature type="binding site" description="in other chain" evidence="10">
    <location>
        <position position="270"/>
    </location>
    <ligand>
        <name>L-methionine</name>
        <dbReference type="ChEBI" id="CHEBI:57844"/>
        <note>ligand shared between two neighboring subunits</note>
    </ligand>
</feature>
<evidence type="ECO:0000259" key="13">
    <source>
        <dbReference type="Pfam" id="PF00438"/>
    </source>
</evidence>
<feature type="binding site" evidence="10">
    <location>
        <position position="239"/>
    </location>
    <ligand>
        <name>L-methionine</name>
        <dbReference type="ChEBI" id="CHEBI:57844"/>
        <note>ligand shared between two neighboring subunits</note>
    </ligand>
</feature>
<dbReference type="InterPro" id="IPR022628">
    <property type="entry name" value="S-AdoMet_synt_N"/>
</dbReference>
<keyword evidence="3 10" id="KW-0554">One-carbon metabolism</keyword>
<dbReference type="InterPro" id="IPR022629">
    <property type="entry name" value="S-AdoMet_synt_central"/>
</dbReference>
<dbReference type="Gene3D" id="3.30.300.10">
    <property type="match status" value="3"/>
</dbReference>
<name>A0ABV1EY83_9BACI</name>
<evidence type="ECO:0000256" key="5">
    <source>
        <dbReference type="ARBA" id="ARBA00022723"/>
    </source>
</evidence>
<dbReference type="EMBL" id="JBBMFN010000020">
    <property type="protein sequence ID" value="MEQ2466064.1"/>
    <property type="molecule type" value="Genomic_DNA"/>
</dbReference>
<dbReference type="InterPro" id="IPR022636">
    <property type="entry name" value="S-AdoMet_synthetase_sfam"/>
</dbReference>
<keyword evidence="5 10" id="KW-0479">Metal-binding</keyword>
<dbReference type="PROSITE" id="PS00376">
    <property type="entry name" value="ADOMET_SYNTHASE_1"/>
    <property type="match status" value="1"/>
</dbReference>
<evidence type="ECO:0000256" key="3">
    <source>
        <dbReference type="ARBA" id="ARBA00022563"/>
    </source>
</evidence>
<feature type="binding site" description="in other chain" evidence="10">
    <location>
        <begin position="230"/>
        <end position="231"/>
    </location>
    <ligand>
        <name>ATP</name>
        <dbReference type="ChEBI" id="CHEBI:30616"/>
        <note>ligand shared between two neighboring subunits</note>
    </ligand>
</feature>
<organism evidence="16 17">
    <name type="scientific">Niallia hominis</name>
    <dbReference type="NCBI Taxonomy" id="3133173"/>
    <lineage>
        <taxon>Bacteria</taxon>
        <taxon>Bacillati</taxon>
        <taxon>Bacillota</taxon>
        <taxon>Bacilli</taxon>
        <taxon>Bacillales</taxon>
        <taxon>Bacillaceae</taxon>
        <taxon>Niallia</taxon>
    </lineage>
</organism>
<dbReference type="HAMAP" id="MF_00086">
    <property type="entry name" value="S_AdoMet_synth1"/>
    <property type="match status" value="1"/>
</dbReference>